<proteinExistence type="inferred from homology"/>
<dbReference type="PANTHER" id="PTHR30012:SF0">
    <property type="entry name" value="TYPE II SECRETION SYSTEM PROTEIN F-RELATED"/>
    <property type="match status" value="1"/>
</dbReference>
<dbReference type="FunFam" id="1.20.81.30:FF:000001">
    <property type="entry name" value="Type II secretion system protein F"/>
    <property type="match status" value="1"/>
</dbReference>
<name>Q8DMJ6_THEVB</name>
<dbReference type="KEGG" id="tel:tll0120"/>
<dbReference type="PANTHER" id="PTHR30012">
    <property type="entry name" value="GENERAL SECRETION PATHWAY PROTEIN"/>
    <property type="match status" value="1"/>
</dbReference>
<dbReference type="InterPro" id="IPR018076">
    <property type="entry name" value="T2SS_GspF_dom"/>
</dbReference>
<dbReference type="Proteomes" id="UP000000440">
    <property type="component" value="Chromosome"/>
</dbReference>
<evidence type="ECO:0000259" key="9">
    <source>
        <dbReference type="Pfam" id="PF00482"/>
    </source>
</evidence>
<evidence type="ECO:0000256" key="3">
    <source>
        <dbReference type="ARBA" id="ARBA00022475"/>
    </source>
</evidence>
<accession>Q8DMJ6</accession>
<sequence>MATYEVRIRDAEGKYRTVREDAATPREARMALQLQGVQVLEVKEAKKFTLQSDLDLSFLAKITVKDRAIFARQFAALVNAGVALVRGIGVLADQCTNPKLKKILMAVNNDIQQGSTLADAMRPHPEAFDNLFVAMIQAGETGGGSRRSAQPSVKVTRGSSSPQQPD</sequence>
<dbReference type="EMBL" id="BA000039">
    <property type="protein sequence ID" value="BAC07673.1"/>
    <property type="molecule type" value="Genomic_DNA"/>
</dbReference>
<dbReference type="STRING" id="197221.gene:10746699"/>
<keyword evidence="3" id="KW-1003">Cell membrane</keyword>
<gene>
    <name evidence="10" type="primary">pilC</name>
</gene>
<dbReference type="Gene3D" id="1.20.81.30">
    <property type="entry name" value="Type II secretion system (T2SS), domain F"/>
    <property type="match status" value="1"/>
</dbReference>
<keyword evidence="4" id="KW-0997">Cell inner membrane</keyword>
<evidence type="ECO:0000256" key="1">
    <source>
        <dbReference type="ARBA" id="ARBA00004429"/>
    </source>
</evidence>
<evidence type="ECO:0000313" key="11">
    <source>
        <dbReference type="Proteomes" id="UP000000440"/>
    </source>
</evidence>
<dbReference type="AlphaFoldDB" id="Q8DMJ6"/>
<keyword evidence="5" id="KW-0812">Transmembrane</keyword>
<keyword evidence="7" id="KW-0472">Membrane</keyword>
<feature type="domain" description="Type II secretion system protein GspF" evidence="9">
    <location>
        <begin position="70"/>
        <end position="144"/>
    </location>
</feature>
<evidence type="ECO:0000313" key="10">
    <source>
        <dbReference type="EMBL" id="BAC07673.1"/>
    </source>
</evidence>
<protein>
    <submittedName>
        <fullName evidence="10">PilC protein</fullName>
    </submittedName>
</protein>
<comment type="subcellular location">
    <subcellularLocation>
        <location evidence="1">Cell inner membrane</location>
        <topology evidence="1">Multi-pass membrane protein</topology>
    </subcellularLocation>
</comment>
<evidence type="ECO:0000256" key="6">
    <source>
        <dbReference type="ARBA" id="ARBA00022989"/>
    </source>
</evidence>
<dbReference type="PATRIC" id="fig|197221.4.peg.123"/>
<dbReference type="Pfam" id="PF00482">
    <property type="entry name" value="T2SSF"/>
    <property type="match status" value="1"/>
</dbReference>
<evidence type="ECO:0000256" key="7">
    <source>
        <dbReference type="ARBA" id="ARBA00023136"/>
    </source>
</evidence>
<reference evidence="10 11" key="1">
    <citation type="journal article" date="2002" name="DNA Res.">
        <title>Complete genome structure of the thermophilic cyanobacterium Thermosynechococcus elongatus BP-1.</title>
        <authorList>
            <person name="Nakamura Y."/>
            <person name="Kaneko T."/>
            <person name="Sato S."/>
            <person name="Ikeuchi M."/>
            <person name="Katoh H."/>
            <person name="Sasamoto S."/>
            <person name="Watanabe A."/>
            <person name="Iriguchi M."/>
            <person name="Kawashima K."/>
            <person name="Kimura T."/>
            <person name="Kishida Y."/>
            <person name="Kiyokawa C."/>
            <person name="Kohara M."/>
            <person name="Matsumoto M."/>
            <person name="Matsuno A."/>
            <person name="Nakazaki N."/>
            <person name="Shimpo S."/>
            <person name="Sugimoto M."/>
            <person name="Takeuchi C."/>
            <person name="Yamada M."/>
            <person name="Tabata S."/>
        </authorList>
    </citation>
    <scope>NUCLEOTIDE SEQUENCE [LARGE SCALE GENOMIC DNA]</scope>
    <source>
        <strain evidence="11">IAM M-273 / NIES-2133 / BP-1</strain>
    </source>
</reference>
<keyword evidence="11" id="KW-1185">Reference proteome</keyword>
<feature type="region of interest" description="Disordered" evidence="8">
    <location>
        <begin position="141"/>
        <end position="166"/>
    </location>
</feature>
<evidence type="ECO:0000256" key="5">
    <source>
        <dbReference type="ARBA" id="ARBA00022692"/>
    </source>
</evidence>
<evidence type="ECO:0000256" key="4">
    <source>
        <dbReference type="ARBA" id="ARBA00022519"/>
    </source>
</evidence>
<dbReference type="InterPro" id="IPR042094">
    <property type="entry name" value="T2SS_GspF_sf"/>
</dbReference>
<keyword evidence="6" id="KW-1133">Transmembrane helix</keyword>
<feature type="compositionally biased region" description="Polar residues" evidence="8">
    <location>
        <begin position="147"/>
        <end position="166"/>
    </location>
</feature>
<dbReference type="GO" id="GO:0005886">
    <property type="term" value="C:plasma membrane"/>
    <property type="evidence" value="ECO:0007669"/>
    <property type="project" value="UniProtKB-SubCell"/>
</dbReference>
<dbReference type="EnsemblBacteria" id="BAC07673">
    <property type="protein sequence ID" value="BAC07673"/>
    <property type="gene ID" value="BAC07673"/>
</dbReference>
<comment type="similarity">
    <text evidence="2">Belongs to the GSP F family.</text>
</comment>
<dbReference type="InterPro" id="IPR003004">
    <property type="entry name" value="GspF/PilC"/>
</dbReference>
<evidence type="ECO:0000256" key="2">
    <source>
        <dbReference type="ARBA" id="ARBA00005745"/>
    </source>
</evidence>
<dbReference type="eggNOG" id="COG1459">
    <property type="taxonomic scope" value="Bacteria"/>
</dbReference>
<evidence type="ECO:0000256" key="8">
    <source>
        <dbReference type="SAM" id="MobiDB-lite"/>
    </source>
</evidence>
<organism evidence="10 11">
    <name type="scientific">Thermosynechococcus vestitus (strain NIES-2133 / IAM M-273 / BP-1)</name>
    <dbReference type="NCBI Taxonomy" id="197221"/>
    <lineage>
        <taxon>Bacteria</taxon>
        <taxon>Bacillati</taxon>
        <taxon>Cyanobacteriota</taxon>
        <taxon>Cyanophyceae</taxon>
        <taxon>Acaryochloridales</taxon>
        <taxon>Thermosynechococcaceae</taxon>
        <taxon>Thermosynechococcus</taxon>
    </lineage>
</organism>